<dbReference type="InterPro" id="IPR045584">
    <property type="entry name" value="Pilin-like"/>
</dbReference>
<evidence type="ECO:0000313" key="2">
    <source>
        <dbReference type="EMBL" id="TET46844.1"/>
    </source>
</evidence>
<dbReference type="EMBL" id="SOJN01000041">
    <property type="protein sequence ID" value="TET46844.1"/>
    <property type="molecule type" value="Genomic_DNA"/>
</dbReference>
<evidence type="ECO:0008006" key="4">
    <source>
        <dbReference type="Google" id="ProtNLM"/>
    </source>
</evidence>
<keyword evidence="1" id="KW-0472">Membrane</keyword>
<name>A0A523UWB6_UNCT6</name>
<protein>
    <recommendedName>
        <fullName evidence="4">Prepilin-type N-terminal cleavage/methylation domain-containing protein</fullName>
    </recommendedName>
</protein>
<dbReference type="Proteomes" id="UP000315525">
    <property type="component" value="Unassembled WGS sequence"/>
</dbReference>
<evidence type="ECO:0000313" key="3">
    <source>
        <dbReference type="Proteomes" id="UP000315525"/>
    </source>
</evidence>
<comment type="caution">
    <text evidence="2">The sequence shown here is derived from an EMBL/GenBank/DDBJ whole genome shotgun (WGS) entry which is preliminary data.</text>
</comment>
<organism evidence="2 3">
    <name type="scientific">candidate division TA06 bacterium</name>
    <dbReference type="NCBI Taxonomy" id="2250710"/>
    <lineage>
        <taxon>Bacteria</taxon>
        <taxon>Bacteria division TA06</taxon>
    </lineage>
</organism>
<proteinExistence type="predicted"/>
<dbReference type="SUPFAM" id="SSF54523">
    <property type="entry name" value="Pili subunits"/>
    <property type="match status" value="1"/>
</dbReference>
<keyword evidence="1" id="KW-0812">Transmembrane</keyword>
<gene>
    <name evidence="2" type="ORF">E3J62_03050</name>
</gene>
<sequence>MRRKFPLVEIAIVVAAAALIYILERPRYQANKAEIRQSDAVYNLYVYKAAIEKYTVYHNGVYPTSPDSIGPYLEGGSAENQTPGQYPQNPYTGEALAKKNIKWVMYSNITDSRDDHPKGANGRQQGSPGWISVGWFIPPGETLATDYGLITFGTEGTPIYKKDPSGQEHIIVIHN</sequence>
<accession>A0A523UWB6</accession>
<evidence type="ECO:0000256" key="1">
    <source>
        <dbReference type="SAM" id="Phobius"/>
    </source>
</evidence>
<keyword evidence="1" id="KW-1133">Transmembrane helix</keyword>
<feature type="transmembrane region" description="Helical" evidence="1">
    <location>
        <begin position="6"/>
        <end position="23"/>
    </location>
</feature>
<reference evidence="2 3" key="1">
    <citation type="submission" date="2019-03" db="EMBL/GenBank/DDBJ databases">
        <title>Metabolic potential of uncultured bacteria and archaea associated with petroleum seepage in deep-sea sediments.</title>
        <authorList>
            <person name="Dong X."/>
            <person name="Hubert C."/>
        </authorList>
    </citation>
    <scope>NUCLEOTIDE SEQUENCE [LARGE SCALE GENOMIC DNA]</scope>
    <source>
        <strain evidence="2">E44_bin18</strain>
    </source>
</reference>
<dbReference type="AlphaFoldDB" id="A0A523UWB6"/>